<protein>
    <submittedName>
        <fullName evidence="1">9701_t:CDS:1</fullName>
    </submittedName>
</protein>
<dbReference type="EMBL" id="CAJVPU010013426">
    <property type="protein sequence ID" value="CAG8632341.1"/>
    <property type="molecule type" value="Genomic_DNA"/>
</dbReference>
<name>A0ACA9N3P6_9GLOM</name>
<proteinExistence type="predicted"/>
<keyword evidence="2" id="KW-1185">Reference proteome</keyword>
<comment type="caution">
    <text evidence="1">The sequence shown here is derived from an EMBL/GenBank/DDBJ whole genome shotgun (WGS) entry which is preliminary data.</text>
</comment>
<sequence>MPPVSKRVYQLQKNISIACQKLQNLKNIKSNSDISDTEVLKKNIFIDEEKAEAISNDLDCINIENNQQQSFENNQQQSIENNQQQSIDDIMINLENKTVATVCNKNKYYAQCIRR</sequence>
<reference evidence="1" key="1">
    <citation type="submission" date="2021-06" db="EMBL/GenBank/DDBJ databases">
        <authorList>
            <person name="Kallberg Y."/>
            <person name="Tangrot J."/>
            <person name="Rosling A."/>
        </authorList>
    </citation>
    <scope>NUCLEOTIDE SEQUENCE</scope>
    <source>
        <strain evidence="1">IL203A</strain>
    </source>
</reference>
<organism evidence="1 2">
    <name type="scientific">Dentiscutata heterogama</name>
    <dbReference type="NCBI Taxonomy" id="1316150"/>
    <lineage>
        <taxon>Eukaryota</taxon>
        <taxon>Fungi</taxon>
        <taxon>Fungi incertae sedis</taxon>
        <taxon>Mucoromycota</taxon>
        <taxon>Glomeromycotina</taxon>
        <taxon>Glomeromycetes</taxon>
        <taxon>Diversisporales</taxon>
        <taxon>Gigasporaceae</taxon>
        <taxon>Dentiscutata</taxon>
    </lineage>
</organism>
<evidence type="ECO:0000313" key="2">
    <source>
        <dbReference type="Proteomes" id="UP000789702"/>
    </source>
</evidence>
<gene>
    <name evidence="1" type="ORF">DHETER_LOCUS8454</name>
</gene>
<dbReference type="Proteomes" id="UP000789702">
    <property type="component" value="Unassembled WGS sequence"/>
</dbReference>
<evidence type="ECO:0000313" key="1">
    <source>
        <dbReference type="EMBL" id="CAG8632341.1"/>
    </source>
</evidence>
<accession>A0ACA9N3P6</accession>